<proteinExistence type="predicted"/>
<sequence>MGRMEAGEVERAEEEMGSSEPDEVLQSYCLRLQV</sequence>
<feature type="compositionally biased region" description="Acidic residues" evidence="1">
    <location>
        <begin position="11"/>
        <end position="23"/>
    </location>
</feature>
<dbReference type="EMBL" id="MLFU01000117">
    <property type="protein sequence ID" value="KAK1480711.1"/>
    <property type="molecule type" value="Genomic_DNA"/>
</dbReference>
<protein>
    <submittedName>
        <fullName evidence="2">Uncharacterized protein</fullName>
    </submittedName>
</protein>
<feature type="region of interest" description="Disordered" evidence="1">
    <location>
        <begin position="1"/>
        <end position="23"/>
    </location>
</feature>
<dbReference type="Proteomes" id="UP001227543">
    <property type="component" value="Unassembled WGS sequence"/>
</dbReference>
<feature type="compositionally biased region" description="Basic and acidic residues" evidence="1">
    <location>
        <begin position="1"/>
        <end position="10"/>
    </location>
</feature>
<evidence type="ECO:0000256" key="1">
    <source>
        <dbReference type="SAM" id="MobiDB-lite"/>
    </source>
</evidence>
<organism evidence="2 3">
    <name type="scientific">Colletotrichum tamarilloi</name>
    <dbReference type="NCBI Taxonomy" id="1209934"/>
    <lineage>
        <taxon>Eukaryota</taxon>
        <taxon>Fungi</taxon>
        <taxon>Dikarya</taxon>
        <taxon>Ascomycota</taxon>
        <taxon>Pezizomycotina</taxon>
        <taxon>Sordariomycetes</taxon>
        <taxon>Hypocreomycetidae</taxon>
        <taxon>Glomerellales</taxon>
        <taxon>Glomerellaceae</taxon>
        <taxon>Colletotrichum</taxon>
        <taxon>Colletotrichum acutatum species complex</taxon>
    </lineage>
</organism>
<dbReference type="GeneID" id="85414512"/>
<dbReference type="RefSeq" id="XP_060375183.1">
    <property type="nucleotide sequence ID" value="XM_060530274.1"/>
</dbReference>
<accession>A0ABQ9QPS4</accession>
<comment type="caution">
    <text evidence="2">The sequence shown here is derived from an EMBL/GenBank/DDBJ whole genome shotgun (WGS) entry which is preliminary data.</text>
</comment>
<evidence type="ECO:0000313" key="3">
    <source>
        <dbReference type="Proteomes" id="UP001227543"/>
    </source>
</evidence>
<evidence type="ECO:0000313" key="2">
    <source>
        <dbReference type="EMBL" id="KAK1480711.1"/>
    </source>
</evidence>
<gene>
    <name evidence="2" type="ORF">CTAM01_14273</name>
</gene>
<keyword evidence="3" id="KW-1185">Reference proteome</keyword>
<reference evidence="2 3" key="1">
    <citation type="submission" date="2016-10" db="EMBL/GenBank/DDBJ databases">
        <title>The genome sequence of Colletotrichum fioriniae PJ7.</title>
        <authorList>
            <person name="Baroncelli R."/>
        </authorList>
    </citation>
    <scope>NUCLEOTIDE SEQUENCE [LARGE SCALE GENOMIC DNA]</scope>
    <source>
        <strain evidence="2 3">Tom-12</strain>
    </source>
</reference>
<name>A0ABQ9QPS4_9PEZI</name>